<dbReference type="Proteomes" id="UP000199550">
    <property type="component" value="Unassembled WGS sequence"/>
</dbReference>
<feature type="domain" description="PIN" evidence="1">
    <location>
        <begin position="2"/>
        <end position="108"/>
    </location>
</feature>
<accession>A0A1I4EBX1</accession>
<dbReference type="NCBIfam" id="NF046100">
    <property type="entry name" value="RSP_2648_fam_PIN"/>
    <property type="match status" value="1"/>
</dbReference>
<organism evidence="2 3">
    <name type="scientific">Loktanella salsilacus</name>
    <dbReference type="NCBI Taxonomy" id="195913"/>
    <lineage>
        <taxon>Bacteria</taxon>
        <taxon>Pseudomonadati</taxon>
        <taxon>Pseudomonadota</taxon>
        <taxon>Alphaproteobacteria</taxon>
        <taxon>Rhodobacterales</taxon>
        <taxon>Roseobacteraceae</taxon>
        <taxon>Loktanella</taxon>
    </lineage>
</organism>
<dbReference type="RefSeq" id="WP_090187635.1">
    <property type="nucleotide sequence ID" value="NZ_CAXYBM010000019.1"/>
</dbReference>
<evidence type="ECO:0000259" key="1">
    <source>
        <dbReference type="Pfam" id="PF13470"/>
    </source>
</evidence>
<name>A0A1I4EBX1_9RHOB</name>
<dbReference type="EMBL" id="FOTF01000006">
    <property type="protein sequence ID" value="SFL03278.1"/>
    <property type="molecule type" value="Genomic_DNA"/>
</dbReference>
<dbReference type="OrthoDB" id="211933at2"/>
<sequence length="179" mass="19825">MKVLLDACVLYPTVMREVLIGCASAGLFQPCWSPRILEEWARATVKLGPEAEVFARGEIATLTAQFPRASVTPDDGMLRRLWLPDADDIHVLAAAVAGHCDAILTMNAKDFPGNLLAEEDLFRADPDGFLLRLHDEAPQVVSDIAHKVLAEANRLSPEPWTIRALMKKARLPRFGKRLM</sequence>
<dbReference type="Pfam" id="PF13470">
    <property type="entry name" value="PIN_3"/>
    <property type="match status" value="1"/>
</dbReference>
<dbReference type="InterPro" id="IPR002716">
    <property type="entry name" value="PIN_dom"/>
</dbReference>
<keyword evidence="3" id="KW-1185">Reference proteome</keyword>
<dbReference type="AlphaFoldDB" id="A0A1I4EBX1"/>
<reference evidence="2 3" key="1">
    <citation type="submission" date="2016-10" db="EMBL/GenBank/DDBJ databases">
        <authorList>
            <person name="de Groot N.N."/>
        </authorList>
    </citation>
    <scope>NUCLEOTIDE SEQUENCE [LARGE SCALE GENOMIC DNA]</scope>
    <source>
        <strain evidence="2 3">DSM 16199</strain>
    </source>
</reference>
<dbReference type="InterPro" id="IPR029060">
    <property type="entry name" value="PIN-like_dom_sf"/>
</dbReference>
<dbReference type="STRING" id="195913.SAMN04488004_106175"/>
<evidence type="ECO:0000313" key="2">
    <source>
        <dbReference type="EMBL" id="SFL03278.1"/>
    </source>
</evidence>
<evidence type="ECO:0000313" key="3">
    <source>
        <dbReference type="Proteomes" id="UP000199550"/>
    </source>
</evidence>
<gene>
    <name evidence="2" type="ORF">SAMN04488004_106175</name>
</gene>
<dbReference type="SUPFAM" id="SSF88723">
    <property type="entry name" value="PIN domain-like"/>
    <property type="match status" value="1"/>
</dbReference>
<proteinExistence type="predicted"/>
<protein>
    <submittedName>
        <fullName evidence="2">PIN domain-containing protein</fullName>
    </submittedName>
</protein>